<evidence type="ECO:0000256" key="6">
    <source>
        <dbReference type="ARBA" id="ARBA00023242"/>
    </source>
</evidence>
<dbReference type="EMBL" id="SUNJ01010973">
    <property type="protein sequence ID" value="TPP59224.1"/>
    <property type="molecule type" value="Genomic_DNA"/>
</dbReference>
<dbReference type="InterPro" id="IPR009057">
    <property type="entry name" value="Homeodomain-like_sf"/>
</dbReference>
<dbReference type="GO" id="GO:0000981">
    <property type="term" value="F:DNA-binding transcription factor activity, RNA polymerase II-specific"/>
    <property type="evidence" value="ECO:0007669"/>
    <property type="project" value="TreeGrafter"/>
</dbReference>
<dbReference type="SUPFAM" id="SSF46689">
    <property type="entry name" value="Homeodomain-like"/>
    <property type="match status" value="1"/>
</dbReference>
<evidence type="ECO:0000256" key="2">
    <source>
        <dbReference type="ARBA" id="ARBA00008161"/>
    </source>
</evidence>
<dbReference type="PANTHER" id="PTHR10390">
    <property type="entry name" value="HOMEOBOX PROTEIN SIX"/>
    <property type="match status" value="1"/>
</dbReference>
<accession>A0A504YDL4</accession>
<dbReference type="InterPro" id="IPR031701">
    <property type="entry name" value="SIX1_SD"/>
</dbReference>
<feature type="region of interest" description="Disordered" evidence="9">
    <location>
        <begin position="974"/>
        <end position="993"/>
    </location>
</feature>
<comment type="subcellular location">
    <subcellularLocation>
        <location evidence="1 7 8">Nucleus</location>
    </subcellularLocation>
</comment>
<evidence type="ECO:0000256" key="1">
    <source>
        <dbReference type="ARBA" id="ARBA00004123"/>
    </source>
</evidence>
<dbReference type="GO" id="GO:0005667">
    <property type="term" value="C:transcription regulator complex"/>
    <property type="evidence" value="ECO:0007669"/>
    <property type="project" value="TreeGrafter"/>
</dbReference>
<evidence type="ECO:0000256" key="3">
    <source>
        <dbReference type="ARBA" id="ARBA00022473"/>
    </source>
</evidence>
<feature type="compositionally biased region" description="Polar residues" evidence="9">
    <location>
        <begin position="794"/>
        <end position="809"/>
    </location>
</feature>
<keyword evidence="6 7" id="KW-0539">Nucleus</keyword>
<evidence type="ECO:0000313" key="11">
    <source>
        <dbReference type="EMBL" id="TPP59224.1"/>
    </source>
</evidence>
<feature type="domain" description="Homeobox" evidence="10">
    <location>
        <begin position="405"/>
        <end position="465"/>
    </location>
</feature>
<dbReference type="FunFam" id="1.10.10.60:FF:000046">
    <property type="entry name" value="SIX homeobox 3"/>
    <property type="match status" value="1"/>
</dbReference>
<dbReference type="PROSITE" id="PS50071">
    <property type="entry name" value="HOMEOBOX_2"/>
    <property type="match status" value="1"/>
</dbReference>
<feature type="compositionally biased region" description="Polar residues" evidence="9">
    <location>
        <begin position="608"/>
        <end position="627"/>
    </location>
</feature>
<feature type="compositionally biased region" description="Polar residues" evidence="9">
    <location>
        <begin position="531"/>
        <end position="548"/>
    </location>
</feature>
<dbReference type="Pfam" id="PF00046">
    <property type="entry name" value="Homeodomain"/>
    <property type="match status" value="1"/>
</dbReference>
<feature type="region of interest" description="Disordered" evidence="9">
    <location>
        <begin position="436"/>
        <end position="462"/>
    </location>
</feature>
<dbReference type="AlphaFoldDB" id="A0A504YDL4"/>
<dbReference type="SMART" id="SM00389">
    <property type="entry name" value="HOX"/>
    <property type="match status" value="1"/>
</dbReference>
<feature type="DNA-binding region" description="Homeobox" evidence="7">
    <location>
        <begin position="407"/>
        <end position="466"/>
    </location>
</feature>
<protein>
    <submittedName>
        <fullName evidence="11">Homeobox protein SIX3</fullName>
    </submittedName>
</protein>
<feature type="region of interest" description="Disordered" evidence="9">
    <location>
        <begin position="525"/>
        <end position="629"/>
    </location>
</feature>
<keyword evidence="5 7" id="KW-0371">Homeobox</keyword>
<evidence type="ECO:0000256" key="5">
    <source>
        <dbReference type="ARBA" id="ARBA00023155"/>
    </source>
</evidence>
<dbReference type="GO" id="GO:0005634">
    <property type="term" value="C:nucleus"/>
    <property type="evidence" value="ECO:0007669"/>
    <property type="project" value="UniProtKB-SubCell"/>
</dbReference>
<dbReference type="Pfam" id="PF16878">
    <property type="entry name" value="SIX1_SD"/>
    <property type="match status" value="1"/>
</dbReference>
<feature type="compositionally biased region" description="Polar residues" evidence="9">
    <location>
        <begin position="1"/>
        <end position="10"/>
    </location>
</feature>
<name>A0A504YDL4_FASGI</name>
<feature type="compositionally biased region" description="Basic and acidic residues" evidence="9">
    <location>
        <begin position="572"/>
        <end position="583"/>
    </location>
</feature>
<evidence type="ECO:0000256" key="9">
    <source>
        <dbReference type="SAM" id="MobiDB-lite"/>
    </source>
</evidence>
<sequence>MTAQPESVTARSTGRTTSSRAYEPTESSLINPQLDMDGFSGEALRRLLPHGIQQLFATLQPFSASLEPDLPIADATQNLMTYKSDVGLTALQNLSSFIPSRGAHSRLPEAYNKSEHVNTLPTDLSRINKASQSAEWLPDPQRLFAALLASRNEFGNNLDPTQLTSPFSYNPEVIEPPEKWAHQRSPLPMRHSTGNHIGVKNGLKSDSNSPLKTVHKSLHTMNYPIFPSTMKLNTIKENKNRQKFGGSGTLPINKPFHFPTPVSDDPEHPETQISVPMADSSGSTGFSFAPQEIIRVCQTFEEAGDVEHLSRFLWSLPLQAGLWEVLNRSEVILRARALVAFHTGNFRELYAILERHTFPKSSHVKLQALWLEAHYQEAEKLRGRPLGPVDKYRVRKKFPMPRTIWDGEQKTHCFKERTRGLLREWYLQDPYPSPAKKRELANATGLTPTQVGNWFKNRRQRDRAAAAKNQILENSDSDCEQDKCANSEDEILEPRAQSHVDSNLSMNSQTVAALRFPQTSLSKQLPHHSLDQSCGSPVNTNQSRSFNHNRPHSPDNADPWLEPDALSPPENDQFRSEGKRNEVKGSSVEHIAAKRFRKDPPMDLEASELTSTPTRSWISGTSRSSDPLSAKTDCALSEESIHKTGFTRNWPDLRSKFFIPYPFRNDFADSMQKTDNGTSIPMNSLLSPTFWSHAILNGWRLPPTFTNPISPTNQTYSTDSSGFGQVFEPARTGYVFSPPSNIPKLPLHFPSVTLPSTPISVSSDRPTKVTDSVTSSFNISSLGLTTKETRNNDNKFSSSPTSTFETNRSPDLDPEALAYCIEDKVSSSTTVADAAHVLDNGEQWQRMLYWCSLAMQNNRPNQQAQTQLHCRPAEPNEFEACMAEKLHTTRGAFSSSNATSFSSYPRHPGDSFNSWLGTLRQFRNTGHTNFAQWLEREEIKDLSQSQGVSVESVKSMSPLESNRNMNKGGMLVHDMSESRSCNSTNSPQEGKSF</sequence>
<reference evidence="11 12" key="1">
    <citation type="submission" date="2019-04" db="EMBL/GenBank/DDBJ databases">
        <title>Annotation for the trematode Fasciola gigantica.</title>
        <authorList>
            <person name="Choi Y.-J."/>
        </authorList>
    </citation>
    <scope>NUCLEOTIDE SEQUENCE [LARGE SCALE GENOMIC DNA]</scope>
    <source>
        <strain evidence="11">Uganda_cow_1</strain>
    </source>
</reference>
<dbReference type="CDD" id="cd00086">
    <property type="entry name" value="homeodomain"/>
    <property type="match status" value="1"/>
</dbReference>
<dbReference type="InterPro" id="IPR001356">
    <property type="entry name" value="HD"/>
</dbReference>
<feature type="compositionally biased region" description="Polar residues" evidence="9">
    <location>
        <begin position="978"/>
        <end position="993"/>
    </location>
</feature>
<dbReference type="Gene3D" id="1.10.10.60">
    <property type="entry name" value="Homeodomain-like"/>
    <property type="match status" value="1"/>
</dbReference>
<feature type="region of interest" description="Disordered" evidence="9">
    <location>
        <begin position="788"/>
        <end position="809"/>
    </location>
</feature>
<keyword evidence="12" id="KW-1185">Reference proteome</keyword>
<dbReference type="STRING" id="46835.A0A504YDL4"/>
<evidence type="ECO:0000259" key="10">
    <source>
        <dbReference type="PROSITE" id="PS50071"/>
    </source>
</evidence>
<feature type="compositionally biased region" description="Low complexity" evidence="9">
    <location>
        <begin position="11"/>
        <end position="20"/>
    </location>
</feature>
<keyword evidence="4 7" id="KW-0238">DNA-binding</keyword>
<evidence type="ECO:0000256" key="8">
    <source>
        <dbReference type="RuleBase" id="RU000682"/>
    </source>
</evidence>
<dbReference type="OrthoDB" id="3501850at2759"/>
<keyword evidence="3" id="KW-0217">Developmental protein</keyword>
<feature type="region of interest" description="Disordered" evidence="9">
    <location>
        <begin position="1"/>
        <end position="27"/>
    </location>
</feature>
<proteinExistence type="inferred from homology"/>
<evidence type="ECO:0000256" key="7">
    <source>
        <dbReference type="PROSITE-ProRule" id="PRU00108"/>
    </source>
</evidence>
<comment type="caution">
    <text evidence="11">The sequence shown here is derived from an EMBL/GenBank/DDBJ whole genome shotgun (WGS) entry which is preliminary data.</text>
</comment>
<dbReference type="Proteomes" id="UP000316759">
    <property type="component" value="Unassembled WGS sequence"/>
</dbReference>
<dbReference type="GO" id="GO:0000978">
    <property type="term" value="F:RNA polymerase II cis-regulatory region sequence-specific DNA binding"/>
    <property type="evidence" value="ECO:0007669"/>
    <property type="project" value="TreeGrafter"/>
</dbReference>
<evidence type="ECO:0000256" key="4">
    <source>
        <dbReference type="ARBA" id="ARBA00023125"/>
    </source>
</evidence>
<evidence type="ECO:0000313" key="12">
    <source>
        <dbReference type="Proteomes" id="UP000316759"/>
    </source>
</evidence>
<gene>
    <name evidence="11" type="ORF">FGIG_05563</name>
</gene>
<dbReference type="PANTHER" id="PTHR10390:SF33">
    <property type="entry name" value="PROTEIN OPTIX"/>
    <property type="match status" value="1"/>
</dbReference>
<comment type="similarity">
    <text evidence="2">Belongs to the SIX/Sine oculis homeobox family.</text>
</comment>
<organism evidence="11 12">
    <name type="scientific">Fasciola gigantica</name>
    <name type="common">Giant liver fluke</name>
    <dbReference type="NCBI Taxonomy" id="46835"/>
    <lineage>
        <taxon>Eukaryota</taxon>
        <taxon>Metazoa</taxon>
        <taxon>Spiralia</taxon>
        <taxon>Lophotrochozoa</taxon>
        <taxon>Platyhelminthes</taxon>
        <taxon>Trematoda</taxon>
        <taxon>Digenea</taxon>
        <taxon>Plagiorchiida</taxon>
        <taxon>Echinostomata</taxon>
        <taxon>Echinostomatoidea</taxon>
        <taxon>Fasciolidae</taxon>
        <taxon>Fasciola</taxon>
    </lineage>
</organism>